<dbReference type="SUPFAM" id="SSF55874">
    <property type="entry name" value="ATPase domain of HSP90 chaperone/DNA topoisomerase II/histidine kinase"/>
    <property type="match status" value="1"/>
</dbReference>
<feature type="domain" description="Histidine kinase" evidence="8">
    <location>
        <begin position="321"/>
        <end position="540"/>
    </location>
</feature>
<dbReference type="SMART" id="SM00388">
    <property type="entry name" value="HisKA"/>
    <property type="match status" value="1"/>
</dbReference>
<dbReference type="PANTHER" id="PTHR43711">
    <property type="entry name" value="TWO-COMPONENT HISTIDINE KINASE"/>
    <property type="match status" value="1"/>
</dbReference>
<keyword evidence="3" id="KW-0597">Phosphoprotein</keyword>
<dbReference type="AlphaFoldDB" id="A0AA42C9M4"/>
<feature type="transmembrane region" description="Helical" evidence="7">
    <location>
        <begin position="7"/>
        <end position="27"/>
    </location>
</feature>
<sequence>MNKRAFTVIMALMGLSIIGIIVIQVVWINNAIRVKNELFNRSVYEALALAAQKLEDRQDLEFISRFPGPDSLIWKGKNIAPPPPPRPVKIIRDRNNPANTRFEVKTDTSKQVHVFTFNLGNGKKMQTERIIISEKDTLLTDTRAFMDASLSRLDSLQLLTDSLDILKPEIRQRVHLKTEKLRQFTNQVMTEITTFNHTDVPIEEMHVLVKTILADRNIPIEFDLAIAENDTLRETTAQADSLALATSPHKTRLFPHAIFARNSYLVIHFPGQSRFIYRSVSWLLLASLVFSLIILLTFTLSVWFMLKQKKISEMKSDFINNMTHEFKTPIATISVAADSILNEKVIGQPEKVGFYVGMIKKENTRMNRQVEDILTIARLDKKDFEFNWAPVQIHELIHEVVQSIILQVEKRKGEITTALNATNPTITTDKTHCANIVYNLLDNANKYSPDQPRIRIETKNTERGVIISVIDQGIGLSKSVQAKIFERFYRQTTGNIHNVKGFGLGLSYVRAVVEANRGSISVHSEPGKGSRFDVFLPFHRETRD</sequence>
<dbReference type="InterPro" id="IPR036097">
    <property type="entry name" value="HisK_dim/P_sf"/>
</dbReference>
<dbReference type="InterPro" id="IPR003594">
    <property type="entry name" value="HATPase_dom"/>
</dbReference>
<keyword evidence="7" id="KW-0812">Transmembrane</keyword>
<evidence type="ECO:0000259" key="8">
    <source>
        <dbReference type="PROSITE" id="PS50109"/>
    </source>
</evidence>
<accession>A0AA42C9M4</accession>
<dbReference type="CDD" id="cd00075">
    <property type="entry name" value="HATPase"/>
    <property type="match status" value="1"/>
</dbReference>
<keyword evidence="4" id="KW-0808">Transferase</keyword>
<name>A0AA42C9M4_9BACT</name>
<evidence type="ECO:0000256" key="6">
    <source>
        <dbReference type="ARBA" id="ARBA00023012"/>
    </source>
</evidence>
<dbReference type="Pfam" id="PF02518">
    <property type="entry name" value="HATPase_c"/>
    <property type="match status" value="1"/>
</dbReference>
<evidence type="ECO:0000256" key="2">
    <source>
        <dbReference type="ARBA" id="ARBA00012438"/>
    </source>
</evidence>
<protein>
    <recommendedName>
        <fullName evidence="2">histidine kinase</fullName>
        <ecNumber evidence="2">2.7.13.3</ecNumber>
    </recommendedName>
</protein>
<organism evidence="9 10">
    <name type="scientific">Gaoshiqia sediminis</name>
    <dbReference type="NCBI Taxonomy" id="2986998"/>
    <lineage>
        <taxon>Bacteria</taxon>
        <taxon>Pseudomonadati</taxon>
        <taxon>Bacteroidota</taxon>
        <taxon>Bacteroidia</taxon>
        <taxon>Marinilabiliales</taxon>
        <taxon>Prolixibacteraceae</taxon>
        <taxon>Gaoshiqia</taxon>
    </lineage>
</organism>
<comment type="catalytic activity">
    <reaction evidence="1">
        <text>ATP + protein L-histidine = ADP + protein N-phospho-L-histidine.</text>
        <dbReference type="EC" id="2.7.13.3"/>
    </reaction>
</comment>
<keyword evidence="6" id="KW-0902">Two-component regulatory system</keyword>
<dbReference type="Proteomes" id="UP001163821">
    <property type="component" value="Unassembled WGS sequence"/>
</dbReference>
<evidence type="ECO:0000313" key="9">
    <source>
        <dbReference type="EMBL" id="MCW0484186.1"/>
    </source>
</evidence>
<dbReference type="Gene3D" id="3.30.565.10">
    <property type="entry name" value="Histidine kinase-like ATPase, C-terminal domain"/>
    <property type="match status" value="1"/>
</dbReference>
<feature type="transmembrane region" description="Helical" evidence="7">
    <location>
        <begin position="282"/>
        <end position="306"/>
    </location>
</feature>
<dbReference type="RefSeq" id="WP_282592779.1">
    <property type="nucleotide sequence ID" value="NZ_JAPAAF010000030.1"/>
</dbReference>
<evidence type="ECO:0000313" key="10">
    <source>
        <dbReference type="Proteomes" id="UP001163821"/>
    </source>
</evidence>
<evidence type="ECO:0000256" key="4">
    <source>
        <dbReference type="ARBA" id="ARBA00022679"/>
    </source>
</evidence>
<dbReference type="PROSITE" id="PS50109">
    <property type="entry name" value="HIS_KIN"/>
    <property type="match status" value="1"/>
</dbReference>
<comment type="caution">
    <text evidence="9">The sequence shown here is derived from an EMBL/GenBank/DDBJ whole genome shotgun (WGS) entry which is preliminary data.</text>
</comment>
<proteinExistence type="predicted"/>
<evidence type="ECO:0000256" key="5">
    <source>
        <dbReference type="ARBA" id="ARBA00022777"/>
    </source>
</evidence>
<keyword evidence="5 9" id="KW-0418">Kinase</keyword>
<evidence type="ECO:0000256" key="7">
    <source>
        <dbReference type="SAM" id="Phobius"/>
    </source>
</evidence>
<dbReference type="GO" id="GO:0000155">
    <property type="term" value="F:phosphorelay sensor kinase activity"/>
    <property type="evidence" value="ECO:0007669"/>
    <property type="project" value="InterPro"/>
</dbReference>
<dbReference type="PRINTS" id="PR00344">
    <property type="entry name" value="BCTRLSENSOR"/>
</dbReference>
<dbReference type="FunFam" id="3.30.565.10:FF:000006">
    <property type="entry name" value="Sensor histidine kinase WalK"/>
    <property type="match status" value="1"/>
</dbReference>
<evidence type="ECO:0000256" key="3">
    <source>
        <dbReference type="ARBA" id="ARBA00022553"/>
    </source>
</evidence>
<evidence type="ECO:0000256" key="1">
    <source>
        <dbReference type="ARBA" id="ARBA00000085"/>
    </source>
</evidence>
<dbReference type="EC" id="2.7.13.3" evidence="2"/>
<dbReference type="InterPro" id="IPR003661">
    <property type="entry name" value="HisK_dim/P_dom"/>
</dbReference>
<dbReference type="SUPFAM" id="SSF47384">
    <property type="entry name" value="Homodimeric domain of signal transducing histidine kinase"/>
    <property type="match status" value="1"/>
</dbReference>
<dbReference type="Gene3D" id="1.10.287.130">
    <property type="match status" value="1"/>
</dbReference>
<dbReference type="InterPro" id="IPR004358">
    <property type="entry name" value="Sig_transdc_His_kin-like_C"/>
</dbReference>
<dbReference type="InterPro" id="IPR036890">
    <property type="entry name" value="HATPase_C_sf"/>
</dbReference>
<dbReference type="Pfam" id="PF00512">
    <property type="entry name" value="HisKA"/>
    <property type="match status" value="1"/>
</dbReference>
<dbReference type="PANTHER" id="PTHR43711:SF1">
    <property type="entry name" value="HISTIDINE KINASE 1"/>
    <property type="match status" value="1"/>
</dbReference>
<keyword evidence="10" id="KW-1185">Reference proteome</keyword>
<dbReference type="InterPro" id="IPR005467">
    <property type="entry name" value="His_kinase_dom"/>
</dbReference>
<keyword evidence="7" id="KW-0472">Membrane</keyword>
<keyword evidence="7" id="KW-1133">Transmembrane helix</keyword>
<gene>
    <name evidence="9" type="ORF">N2K84_15705</name>
</gene>
<reference evidence="9" key="1">
    <citation type="submission" date="2022-10" db="EMBL/GenBank/DDBJ databases">
        <title>Gaoshiqiia sediminis gen. nov., sp. nov., isolated from coastal sediment.</title>
        <authorList>
            <person name="Yu W.X."/>
            <person name="Mu D.S."/>
            <person name="Du J.Z."/>
            <person name="Liang Y.Q."/>
        </authorList>
    </citation>
    <scope>NUCLEOTIDE SEQUENCE</scope>
    <source>
        <strain evidence="9">A06</strain>
    </source>
</reference>
<dbReference type="CDD" id="cd00082">
    <property type="entry name" value="HisKA"/>
    <property type="match status" value="1"/>
</dbReference>
<dbReference type="InterPro" id="IPR050736">
    <property type="entry name" value="Sensor_HK_Regulatory"/>
</dbReference>
<dbReference type="SMART" id="SM00387">
    <property type="entry name" value="HATPase_c"/>
    <property type="match status" value="1"/>
</dbReference>
<dbReference type="EMBL" id="JAPAAF010000030">
    <property type="protein sequence ID" value="MCW0484186.1"/>
    <property type="molecule type" value="Genomic_DNA"/>
</dbReference>